<organism evidence="1 2">
    <name type="scientific">Streptomyces marianii</name>
    <dbReference type="NCBI Taxonomy" id="1817406"/>
    <lineage>
        <taxon>Bacteria</taxon>
        <taxon>Bacillati</taxon>
        <taxon>Actinomycetota</taxon>
        <taxon>Actinomycetes</taxon>
        <taxon>Kitasatosporales</taxon>
        <taxon>Streptomycetaceae</taxon>
        <taxon>Streptomyces</taxon>
    </lineage>
</organism>
<dbReference type="EMBL" id="VAWE01000001">
    <property type="protein sequence ID" value="TLQ45878.1"/>
    <property type="molecule type" value="Genomic_DNA"/>
</dbReference>
<comment type="caution">
    <text evidence="1">The sequence shown here is derived from an EMBL/GenBank/DDBJ whole genome shotgun (WGS) entry which is preliminary data.</text>
</comment>
<reference evidence="1 2" key="1">
    <citation type="submission" date="2019-05" db="EMBL/GenBank/DDBJ databases">
        <title>Streptomyces marianii sp. nov., a novel marine actinomycete from southern coast of India.</title>
        <authorList>
            <person name="Iniyan A.M."/>
            <person name="Wink J."/>
            <person name="Ramprasad E."/>
            <person name="Ramana C.V."/>
            <person name="Bunk B."/>
            <person name="Sproer C."/>
            <person name="Joseph F.-J.R.S."/>
            <person name="Vincent S.G.P."/>
        </authorList>
    </citation>
    <scope>NUCLEOTIDE SEQUENCE [LARGE SCALE GENOMIC DNA]</scope>
    <source>
        <strain evidence="1 2">ICN19</strain>
    </source>
</reference>
<sequence length="98" mass="9914">MIRQRTGLAAFPLAPVPAAVALLTGRAPRRLRAGLAPTRPRGRDLPALYAVAPVDAIPRPAHAPRAVAPAAAALGHASAVAGCTTGASTARRVRATAR</sequence>
<keyword evidence="2" id="KW-1185">Reference proteome</keyword>
<evidence type="ECO:0000313" key="2">
    <source>
        <dbReference type="Proteomes" id="UP000305921"/>
    </source>
</evidence>
<gene>
    <name evidence="1" type="ORF">FEF34_25355</name>
</gene>
<evidence type="ECO:0000313" key="1">
    <source>
        <dbReference type="EMBL" id="TLQ45878.1"/>
    </source>
</evidence>
<name>A0A5R9E785_9ACTN</name>
<dbReference type="Proteomes" id="UP000305921">
    <property type="component" value="Unassembled WGS sequence"/>
</dbReference>
<protein>
    <submittedName>
        <fullName evidence="1">Uncharacterized protein</fullName>
    </submittedName>
</protein>
<dbReference type="AlphaFoldDB" id="A0A5R9E785"/>
<proteinExistence type="predicted"/>
<accession>A0A5R9E785</accession>